<proteinExistence type="predicted"/>
<feature type="domain" description="HTH luxR-type" evidence="3">
    <location>
        <begin position="847"/>
        <end position="912"/>
    </location>
</feature>
<dbReference type="GO" id="GO:0004016">
    <property type="term" value="F:adenylate cyclase activity"/>
    <property type="evidence" value="ECO:0007669"/>
    <property type="project" value="TreeGrafter"/>
</dbReference>
<name>A0A7K3M5L0_9ACTN</name>
<evidence type="ECO:0000256" key="2">
    <source>
        <dbReference type="ARBA" id="ARBA00022840"/>
    </source>
</evidence>
<dbReference type="Pfam" id="PF13191">
    <property type="entry name" value="AAA_16"/>
    <property type="match status" value="1"/>
</dbReference>
<dbReference type="InterPro" id="IPR000792">
    <property type="entry name" value="Tscrpt_reg_LuxR_C"/>
</dbReference>
<dbReference type="InterPro" id="IPR011990">
    <property type="entry name" value="TPR-like_helical_dom_sf"/>
</dbReference>
<dbReference type="SUPFAM" id="SSF48452">
    <property type="entry name" value="TPR-like"/>
    <property type="match status" value="1"/>
</dbReference>
<dbReference type="RefSeq" id="WP_162451297.1">
    <property type="nucleotide sequence ID" value="NZ_WLZY01000005.1"/>
</dbReference>
<accession>A0A7K3M5L0</accession>
<gene>
    <name evidence="4" type="ORF">F7O44_16160</name>
</gene>
<dbReference type="PANTHER" id="PTHR16305:SF28">
    <property type="entry name" value="GUANYLATE CYCLASE DOMAIN-CONTAINING PROTEIN"/>
    <property type="match status" value="1"/>
</dbReference>
<dbReference type="Gene3D" id="3.40.50.300">
    <property type="entry name" value="P-loop containing nucleotide triphosphate hydrolases"/>
    <property type="match status" value="1"/>
</dbReference>
<keyword evidence="2" id="KW-0067">ATP-binding</keyword>
<dbReference type="AlphaFoldDB" id="A0A7K3M5L0"/>
<evidence type="ECO:0000313" key="4">
    <source>
        <dbReference type="EMBL" id="NDL58604.1"/>
    </source>
</evidence>
<dbReference type="PRINTS" id="PR00038">
    <property type="entry name" value="HTHLUXR"/>
</dbReference>
<dbReference type="InterPro" id="IPR027417">
    <property type="entry name" value="P-loop_NTPase"/>
</dbReference>
<dbReference type="Proteomes" id="UP000460435">
    <property type="component" value="Unassembled WGS sequence"/>
</dbReference>
<dbReference type="GO" id="GO:0005737">
    <property type="term" value="C:cytoplasm"/>
    <property type="evidence" value="ECO:0007669"/>
    <property type="project" value="TreeGrafter"/>
</dbReference>
<dbReference type="SUPFAM" id="SSF52540">
    <property type="entry name" value="P-loop containing nucleoside triphosphate hydrolases"/>
    <property type="match status" value="1"/>
</dbReference>
<dbReference type="SUPFAM" id="SSF46894">
    <property type="entry name" value="C-terminal effector domain of the bipartite response regulators"/>
    <property type="match status" value="1"/>
</dbReference>
<reference evidence="4 5" key="1">
    <citation type="submission" date="2019-11" db="EMBL/GenBank/DDBJ databases">
        <authorList>
            <person name="Li X.-J."/>
            <person name="Feng X.-M."/>
        </authorList>
    </citation>
    <scope>NUCLEOTIDE SEQUENCE [LARGE SCALE GENOMIC DNA]</scope>
    <source>
        <strain evidence="4 5">XMNu-373</strain>
    </source>
</reference>
<organism evidence="4 5">
    <name type="scientific">Phytoactinopolyspora mesophila</name>
    <dbReference type="NCBI Taxonomy" id="2650750"/>
    <lineage>
        <taxon>Bacteria</taxon>
        <taxon>Bacillati</taxon>
        <taxon>Actinomycetota</taxon>
        <taxon>Actinomycetes</taxon>
        <taxon>Jiangellales</taxon>
        <taxon>Jiangellaceae</taxon>
        <taxon>Phytoactinopolyspora</taxon>
    </lineage>
</organism>
<sequence>METQKDGSIGRVAETERIRALLTSVSTGAGGAVVVTGPAGIGKTALLRDIERGARSEVRPAGEEIAVSHVVGAEAERDWPFSGLHLVLSAVADSLRPHCYEDAARRVRTFVGGLQTTATPYDVAIRLQSMIGDVKTPMLIMVDDAHLLDSGSKEAVGFVARRLRSAPLVVALAVDPSENSAVFQGLDTIHLEELSAPDAVRLFCRSGSRPVRPRVAEQIVARAGGNPGVLIDLRERVPDGQLAGRVELDRYLPRSPVLQSLYLPELAELDKSRRTALLTAAVSGDGRIAPVLHALREHGDSTVAWLLNEHVDRSDGSFTLRPRAVASVVWQVASLNERRRAHERLAASYPDDDDQRLWHRALATVDEDEDLAADVQKVVERARNRGEVERALAFARESVRLTANSAVRVDRMIVAGGLALAGGKFEEVIDIARERFTRDTTAIQRADLVLLEVRARSLLDGDVATGLISRHSEEIADVDPNRAARLNLAGAIGFAWRMEQAEARQLLTRAELYADHYDDTTGDLYRCTAAWIASISGEPHSAAKLIEESPPSTDVLSDAEWSIWRAMVLVRAERFDEARRLVRNVTLDGRFGRVSLVQSLAQSVTIKLEMLAGRLVAAEEAASAWERAATGGVWQALVSAHMIRVNALRGRSDLAWECRQQAVENARRHGDWWATALVQAETGALLLLSGRLDEAVPVLEHARRYALEHSDPSILPVEPDYIEACVRAGDTARAEAALADFDERARKVPTAWARHTLARCQALVAVGAESVGLFERAVEEQDEFVSPLELARTMLCYGERLRRLGHKVDAARWLYRAMVLAQESDAAVFVSRAAEELRSAGRAPVSAAVGVEELTEAERRVSALVAVGKRNREIAAELFVSVRTVETHLGKIFRKLGIRSRTELARLVAAVQDVAGEAVEE</sequence>
<dbReference type="EMBL" id="WLZY01000005">
    <property type="protein sequence ID" value="NDL58604.1"/>
    <property type="molecule type" value="Genomic_DNA"/>
</dbReference>
<dbReference type="Gene3D" id="1.25.40.10">
    <property type="entry name" value="Tetratricopeptide repeat domain"/>
    <property type="match status" value="1"/>
</dbReference>
<keyword evidence="1" id="KW-0547">Nucleotide-binding</keyword>
<dbReference type="PANTHER" id="PTHR16305">
    <property type="entry name" value="TESTICULAR SOLUBLE ADENYLYL CYCLASE"/>
    <property type="match status" value="1"/>
</dbReference>
<protein>
    <submittedName>
        <fullName evidence="4">AAA family ATPase</fullName>
    </submittedName>
</protein>
<dbReference type="InterPro" id="IPR016032">
    <property type="entry name" value="Sig_transdc_resp-reg_C-effctor"/>
</dbReference>
<dbReference type="CDD" id="cd06170">
    <property type="entry name" value="LuxR_C_like"/>
    <property type="match status" value="1"/>
</dbReference>
<dbReference type="SMART" id="SM00421">
    <property type="entry name" value="HTH_LUXR"/>
    <property type="match status" value="1"/>
</dbReference>
<keyword evidence="5" id="KW-1185">Reference proteome</keyword>
<dbReference type="PROSITE" id="PS50043">
    <property type="entry name" value="HTH_LUXR_2"/>
    <property type="match status" value="1"/>
</dbReference>
<dbReference type="Pfam" id="PF00196">
    <property type="entry name" value="GerE"/>
    <property type="match status" value="1"/>
</dbReference>
<evidence type="ECO:0000256" key="1">
    <source>
        <dbReference type="ARBA" id="ARBA00022741"/>
    </source>
</evidence>
<dbReference type="InterPro" id="IPR041664">
    <property type="entry name" value="AAA_16"/>
</dbReference>
<dbReference type="GO" id="GO:0006355">
    <property type="term" value="P:regulation of DNA-templated transcription"/>
    <property type="evidence" value="ECO:0007669"/>
    <property type="project" value="InterPro"/>
</dbReference>
<dbReference type="Gene3D" id="1.10.10.10">
    <property type="entry name" value="Winged helix-like DNA-binding domain superfamily/Winged helix DNA-binding domain"/>
    <property type="match status" value="1"/>
</dbReference>
<comment type="caution">
    <text evidence="4">The sequence shown here is derived from an EMBL/GenBank/DDBJ whole genome shotgun (WGS) entry which is preliminary data.</text>
</comment>
<evidence type="ECO:0000313" key="5">
    <source>
        <dbReference type="Proteomes" id="UP000460435"/>
    </source>
</evidence>
<dbReference type="InterPro" id="IPR036388">
    <property type="entry name" value="WH-like_DNA-bd_sf"/>
</dbReference>
<dbReference type="GO" id="GO:0005524">
    <property type="term" value="F:ATP binding"/>
    <property type="evidence" value="ECO:0007669"/>
    <property type="project" value="UniProtKB-KW"/>
</dbReference>
<dbReference type="GO" id="GO:0003677">
    <property type="term" value="F:DNA binding"/>
    <property type="evidence" value="ECO:0007669"/>
    <property type="project" value="InterPro"/>
</dbReference>
<evidence type="ECO:0000259" key="3">
    <source>
        <dbReference type="PROSITE" id="PS50043"/>
    </source>
</evidence>